<dbReference type="Pfam" id="PF13649">
    <property type="entry name" value="Methyltransf_25"/>
    <property type="match status" value="1"/>
</dbReference>
<evidence type="ECO:0000256" key="1">
    <source>
        <dbReference type="ARBA" id="ARBA00022603"/>
    </source>
</evidence>
<dbReference type="Proteomes" id="UP000663841">
    <property type="component" value="Unassembled WGS sequence"/>
</dbReference>
<evidence type="ECO:0000313" key="6">
    <source>
        <dbReference type="Proteomes" id="UP000663841"/>
    </source>
</evidence>
<dbReference type="InterPro" id="IPR041698">
    <property type="entry name" value="Methyltransf_25"/>
</dbReference>
<accession>A0A8H2XD67</accession>
<comment type="caution">
    <text evidence="5">The sequence shown here is derived from an EMBL/GenBank/DDBJ whole genome shotgun (WGS) entry which is preliminary data.</text>
</comment>
<protein>
    <recommendedName>
        <fullName evidence="4">Methyltransferase domain-containing protein</fullName>
    </recommendedName>
</protein>
<dbReference type="GO" id="GO:0032259">
    <property type="term" value="P:methylation"/>
    <property type="evidence" value="ECO:0007669"/>
    <property type="project" value="UniProtKB-KW"/>
</dbReference>
<organism evidence="5 6">
    <name type="scientific">Rhizoctonia solani</name>
    <dbReference type="NCBI Taxonomy" id="456999"/>
    <lineage>
        <taxon>Eukaryota</taxon>
        <taxon>Fungi</taxon>
        <taxon>Dikarya</taxon>
        <taxon>Basidiomycota</taxon>
        <taxon>Agaricomycotina</taxon>
        <taxon>Agaricomycetes</taxon>
        <taxon>Cantharellales</taxon>
        <taxon>Ceratobasidiaceae</taxon>
        <taxon>Rhizoctonia</taxon>
    </lineage>
</organism>
<gene>
    <name evidence="5" type="ORF">RDB_LOCUS51151</name>
</gene>
<feature type="domain" description="Methyltransferase" evidence="4">
    <location>
        <begin position="68"/>
        <end position="157"/>
    </location>
</feature>
<evidence type="ECO:0000256" key="2">
    <source>
        <dbReference type="ARBA" id="ARBA00022679"/>
    </source>
</evidence>
<evidence type="ECO:0000313" key="5">
    <source>
        <dbReference type="EMBL" id="CAE6424122.1"/>
    </source>
</evidence>
<dbReference type="GO" id="GO:0008168">
    <property type="term" value="F:methyltransferase activity"/>
    <property type="evidence" value="ECO:0007669"/>
    <property type="project" value="UniProtKB-KW"/>
</dbReference>
<evidence type="ECO:0000259" key="4">
    <source>
        <dbReference type="Pfam" id="PF13649"/>
    </source>
</evidence>
<dbReference type="CDD" id="cd02440">
    <property type="entry name" value="AdoMet_MTases"/>
    <property type="match status" value="1"/>
</dbReference>
<keyword evidence="1" id="KW-0489">Methyltransferase</keyword>
<dbReference type="PANTHER" id="PTHR43591">
    <property type="entry name" value="METHYLTRANSFERASE"/>
    <property type="match status" value="1"/>
</dbReference>
<dbReference type="AlphaFoldDB" id="A0A8H2XD67"/>
<keyword evidence="3" id="KW-0949">S-adenosyl-L-methionine</keyword>
<dbReference type="PROSITE" id="PS01184">
    <property type="entry name" value="UBIE_2"/>
    <property type="match status" value="1"/>
</dbReference>
<evidence type="ECO:0000256" key="3">
    <source>
        <dbReference type="ARBA" id="ARBA00022691"/>
    </source>
</evidence>
<sequence>MVPTTDAPELCTRHGRQFHVSGSNYGLPNDEREFGRLNDQFQALKMMLGSNYTAPLPQLNSGQGPKDILDVASGSGTWVIEIAREFPQARVIGIDISKPEFLDQNVPHNATFIIADATKRFPFEDASFDVVQMRIVPSISERALIYEEIHRVLRPGGVIQLVELSPPVSRKGHRPPALDEIDQAVARGGHVHKKDENKPLLDRDGKPAYWSIASQIAPAIRDAPSMWTNVHEQKIGVPIGDWLNDKVGQEAGRLMKRQTVELYNGFRPNLIDIGGMTGDEVDEIIARLAVELENGPKWQLETLYDFVWAAKA</sequence>
<dbReference type="InterPro" id="IPR023576">
    <property type="entry name" value="UbiE/COQ5_MeTrFase_CS"/>
</dbReference>
<reference evidence="5" key="1">
    <citation type="submission" date="2021-01" db="EMBL/GenBank/DDBJ databases">
        <authorList>
            <person name="Kaushik A."/>
        </authorList>
    </citation>
    <scope>NUCLEOTIDE SEQUENCE</scope>
    <source>
        <strain evidence="5">AG3-T5</strain>
    </source>
</reference>
<dbReference type="SUPFAM" id="SSF53335">
    <property type="entry name" value="S-adenosyl-L-methionine-dependent methyltransferases"/>
    <property type="match status" value="1"/>
</dbReference>
<dbReference type="InterPro" id="IPR029063">
    <property type="entry name" value="SAM-dependent_MTases_sf"/>
</dbReference>
<dbReference type="Gene3D" id="3.40.50.150">
    <property type="entry name" value="Vaccinia Virus protein VP39"/>
    <property type="match status" value="1"/>
</dbReference>
<name>A0A8H2XD67_9AGAM</name>
<proteinExistence type="predicted"/>
<keyword evidence="2" id="KW-0808">Transferase</keyword>
<dbReference type="EMBL" id="CAJMWW010000078">
    <property type="protein sequence ID" value="CAE6424122.1"/>
    <property type="molecule type" value="Genomic_DNA"/>
</dbReference>